<dbReference type="EC" id="2.5.1.-" evidence="3"/>
<accession>A0A0A1STP1</accession>
<dbReference type="GO" id="GO:0045547">
    <property type="term" value="F:ditrans,polycis-polyprenyl diphosphate synthase [(2E,6E)-farnesyl diphosphate specific] activity"/>
    <property type="evidence" value="ECO:0007669"/>
    <property type="project" value="EnsemblFungi"/>
</dbReference>
<dbReference type="GO" id="GO:0016094">
    <property type="term" value="P:polyprenol biosynthetic process"/>
    <property type="evidence" value="ECO:0007669"/>
    <property type="project" value="TreeGrafter"/>
</dbReference>
<feature type="compositionally biased region" description="Polar residues" evidence="4">
    <location>
        <begin position="257"/>
        <end position="269"/>
    </location>
</feature>
<keyword evidence="2 3" id="KW-0808">Transferase</keyword>
<organism evidence="5 6">
    <name type="scientific">[Torrubiella] hemipterigena</name>
    <dbReference type="NCBI Taxonomy" id="1531966"/>
    <lineage>
        <taxon>Eukaryota</taxon>
        <taxon>Fungi</taxon>
        <taxon>Dikarya</taxon>
        <taxon>Ascomycota</taxon>
        <taxon>Pezizomycotina</taxon>
        <taxon>Sordariomycetes</taxon>
        <taxon>Hypocreomycetidae</taxon>
        <taxon>Hypocreales</taxon>
        <taxon>Clavicipitaceae</taxon>
        <taxon>Clavicipitaceae incertae sedis</taxon>
        <taxon>'Torrubiella' clade</taxon>
    </lineage>
</organism>
<dbReference type="InterPro" id="IPR001441">
    <property type="entry name" value="UPP_synth-like"/>
</dbReference>
<dbReference type="GO" id="GO:0005811">
    <property type="term" value="C:lipid droplet"/>
    <property type="evidence" value="ECO:0007669"/>
    <property type="project" value="TreeGrafter"/>
</dbReference>
<dbReference type="Proteomes" id="UP000039046">
    <property type="component" value="Unassembled WGS sequence"/>
</dbReference>
<evidence type="ECO:0000256" key="3">
    <source>
        <dbReference type="RuleBase" id="RU363018"/>
    </source>
</evidence>
<feature type="compositionally biased region" description="Basic and acidic residues" evidence="4">
    <location>
        <begin position="213"/>
        <end position="231"/>
    </location>
</feature>
<dbReference type="GO" id="GO:1904423">
    <property type="term" value="C:dehydrodolichyl diphosphate synthase complex"/>
    <property type="evidence" value="ECO:0007669"/>
    <property type="project" value="TreeGrafter"/>
</dbReference>
<dbReference type="NCBIfam" id="TIGR00055">
    <property type="entry name" value="uppS"/>
    <property type="match status" value="1"/>
</dbReference>
<evidence type="ECO:0000313" key="5">
    <source>
        <dbReference type="EMBL" id="CEJ85667.1"/>
    </source>
</evidence>
<evidence type="ECO:0000256" key="2">
    <source>
        <dbReference type="ARBA" id="ARBA00022679"/>
    </source>
</evidence>
<dbReference type="Pfam" id="PF01255">
    <property type="entry name" value="Prenyltransf"/>
    <property type="match status" value="2"/>
</dbReference>
<evidence type="ECO:0000256" key="4">
    <source>
        <dbReference type="SAM" id="MobiDB-lite"/>
    </source>
</evidence>
<sequence length="363" mass="41536">MASTGGLLRRLTVESPPGEWILNQLRDILIGALKQGRVPQHVAFEMDGNRRYARNRRMETIEGHHHGFEALARIMEVCYKTGVKVVTVYAFSIENFNRPKYEVEGLMQLAKVKLEQLTTYGDILDRYGASVRVLGQREMIRDDVLKVVDKAVARTKHNTQAVLNICFPYTSRAEITTAIRTTVDEFLAPPPRKNTPFSPSRIRQKVLSTHLEERETLATIKDESPDERAETAEDIDGDSSSTTLLPDSPEPRRQNKADSGNSVKLPSPETITTETLERHMYTAADPPLDIFVRTSAVERLSDFMLWQCHQNTQIFFLDCLWPDFDLKHFVWVLLEWQWRQKKTERDGRAVTSVPGAKTQRLVD</sequence>
<dbReference type="GO" id="GO:0043048">
    <property type="term" value="P:dolichyl monophosphate biosynthetic process"/>
    <property type="evidence" value="ECO:0007669"/>
    <property type="project" value="EnsemblFungi"/>
</dbReference>
<gene>
    <name evidence="5" type="ORF">VHEMI03838</name>
</gene>
<proteinExistence type="inferred from homology"/>
<dbReference type="PANTHER" id="PTHR10291">
    <property type="entry name" value="DEHYDRODOLICHYL DIPHOSPHATE SYNTHASE FAMILY MEMBER"/>
    <property type="match status" value="1"/>
</dbReference>
<dbReference type="PANTHER" id="PTHR10291:SF43">
    <property type="entry name" value="DEHYDRODOLICHYL DIPHOSPHATE SYNTHASE COMPLEX SUBUNIT DHDDS"/>
    <property type="match status" value="1"/>
</dbReference>
<keyword evidence="6" id="KW-1185">Reference proteome</keyword>
<dbReference type="HAMAP" id="MF_01139">
    <property type="entry name" value="ISPT"/>
    <property type="match status" value="1"/>
</dbReference>
<name>A0A0A1STP1_9HYPO</name>
<dbReference type="STRING" id="1531966.A0A0A1STP1"/>
<dbReference type="GO" id="GO:0005783">
    <property type="term" value="C:endoplasmic reticulum"/>
    <property type="evidence" value="ECO:0007669"/>
    <property type="project" value="TreeGrafter"/>
</dbReference>
<dbReference type="AlphaFoldDB" id="A0A0A1STP1"/>
<reference evidence="5 6" key="1">
    <citation type="journal article" date="2015" name="Genome Announc.">
        <title>Draft Genome Sequence and Gene Annotation of the Entomopathogenic Fungus Verticillium hemipterigenum.</title>
        <authorList>
            <person name="Horn F."/>
            <person name="Habel A."/>
            <person name="Scharf D.H."/>
            <person name="Dworschak J."/>
            <person name="Brakhage A.A."/>
            <person name="Guthke R."/>
            <person name="Hertweck C."/>
            <person name="Linde J."/>
        </authorList>
    </citation>
    <scope>NUCLEOTIDE SEQUENCE [LARGE SCALE GENOMIC DNA]</scope>
</reference>
<dbReference type="CDD" id="cd00475">
    <property type="entry name" value="Cis_IPPS"/>
    <property type="match status" value="1"/>
</dbReference>
<feature type="region of interest" description="Disordered" evidence="4">
    <location>
        <begin position="213"/>
        <end position="269"/>
    </location>
</feature>
<comment type="similarity">
    <text evidence="1 3">Belongs to the UPP synthase family.</text>
</comment>
<dbReference type="InterPro" id="IPR036424">
    <property type="entry name" value="UPP_synth-like_sf"/>
</dbReference>
<evidence type="ECO:0000256" key="1">
    <source>
        <dbReference type="ARBA" id="ARBA00005432"/>
    </source>
</evidence>
<protein>
    <recommendedName>
        <fullName evidence="3">Alkyl transferase</fullName>
        <ecNumber evidence="3">2.5.1.-</ecNumber>
    </recommendedName>
</protein>
<dbReference type="GO" id="GO:0016020">
    <property type="term" value="C:membrane"/>
    <property type="evidence" value="ECO:0007669"/>
    <property type="project" value="TreeGrafter"/>
</dbReference>
<dbReference type="SUPFAM" id="SSF64005">
    <property type="entry name" value="Undecaprenyl diphosphate synthase"/>
    <property type="match status" value="1"/>
</dbReference>
<dbReference type="Gene3D" id="3.40.1180.10">
    <property type="entry name" value="Decaprenyl diphosphate synthase-like"/>
    <property type="match status" value="1"/>
</dbReference>
<dbReference type="EMBL" id="CDHN01000002">
    <property type="protein sequence ID" value="CEJ85667.1"/>
    <property type="molecule type" value="Genomic_DNA"/>
</dbReference>
<evidence type="ECO:0000313" key="6">
    <source>
        <dbReference type="Proteomes" id="UP000039046"/>
    </source>
</evidence>
<dbReference type="OrthoDB" id="4173905at2759"/>
<dbReference type="HOGENOM" id="CLU_038505_0_2_1"/>